<gene>
    <name evidence="1" type="ORF">DBV05_g10531</name>
</gene>
<reference evidence="1 2" key="1">
    <citation type="journal article" date="2019" name="Sci. Rep.">
        <title>A multi-omics analysis of the grapevine pathogen Lasiodiplodia theobromae reveals that temperature affects the expression of virulence- and pathogenicity-related genes.</title>
        <authorList>
            <person name="Felix C."/>
            <person name="Meneses R."/>
            <person name="Goncalves M.F.M."/>
            <person name="Tilleman L."/>
            <person name="Duarte A.S."/>
            <person name="Jorrin-Novo J.V."/>
            <person name="Van de Peer Y."/>
            <person name="Deforce D."/>
            <person name="Van Nieuwerburgh F."/>
            <person name="Esteves A.C."/>
            <person name="Alves A."/>
        </authorList>
    </citation>
    <scope>NUCLEOTIDE SEQUENCE [LARGE SCALE GENOMIC DNA]</scope>
    <source>
        <strain evidence="1 2">LA-SOL3</strain>
    </source>
</reference>
<dbReference type="EMBL" id="VCHE01000122">
    <property type="protein sequence ID" value="KAB2570801.1"/>
    <property type="molecule type" value="Genomic_DNA"/>
</dbReference>
<dbReference type="AlphaFoldDB" id="A0A5N5CZP1"/>
<protein>
    <submittedName>
        <fullName evidence="1">Uncharacterized protein</fullName>
    </submittedName>
</protein>
<proteinExistence type="predicted"/>
<organism evidence="1 2">
    <name type="scientific">Lasiodiplodia theobromae</name>
    <dbReference type="NCBI Taxonomy" id="45133"/>
    <lineage>
        <taxon>Eukaryota</taxon>
        <taxon>Fungi</taxon>
        <taxon>Dikarya</taxon>
        <taxon>Ascomycota</taxon>
        <taxon>Pezizomycotina</taxon>
        <taxon>Dothideomycetes</taxon>
        <taxon>Dothideomycetes incertae sedis</taxon>
        <taxon>Botryosphaeriales</taxon>
        <taxon>Botryosphaeriaceae</taxon>
        <taxon>Lasiodiplodia</taxon>
    </lineage>
</organism>
<dbReference type="Proteomes" id="UP000325902">
    <property type="component" value="Unassembled WGS sequence"/>
</dbReference>
<name>A0A5N5CZP1_9PEZI</name>
<sequence length="381" mass="43986">MGSFPAPWTEAELQPYKDYPMLYLERKLAKYTTPRMRISFMDVDPDVRIMIWEHFLLLSHPIDILSADTPSPPHQYRSLRPYLAWMRLNRALHAKIASVFYSRNEFRFTKPDPPRAQWLVLHAFLNTIGPRHCRFLRRLHVDAPLRCDGERFWDPLLLGKLKDGVRAAAPGLLPALLGTAAMKRQMAVTPAERGGWRTVEGHVDGSGWRPDHVAREATFRSVCRLLKAAGALCKLELVVKIEWQPYRESYYTPVVVDDDGEENDNGAVCSGAECSEEELADQEHCRRHRNAYVWACLERLRAALPQLEVAVVLHHGDWARRRWRRKRAKLHLPVLREARERGYIIGHSSVEMDEGMCEPVGDYVVTYDEYVMQDSAPQRPL</sequence>
<dbReference type="PANTHER" id="PTHR42085:SF2">
    <property type="entry name" value="F-BOX DOMAIN-CONTAINING PROTEIN"/>
    <property type="match status" value="1"/>
</dbReference>
<dbReference type="PANTHER" id="PTHR42085">
    <property type="entry name" value="F-BOX DOMAIN-CONTAINING PROTEIN"/>
    <property type="match status" value="1"/>
</dbReference>
<evidence type="ECO:0000313" key="1">
    <source>
        <dbReference type="EMBL" id="KAB2570801.1"/>
    </source>
</evidence>
<accession>A0A5N5CZP1</accession>
<dbReference type="OrthoDB" id="62952at2759"/>
<dbReference type="InterPro" id="IPR038883">
    <property type="entry name" value="AN11006-like"/>
</dbReference>
<evidence type="ECO:0000313" key="2">
    <source>
        <dbReference type="Proteomes" id="UP000325902"/>
    </source>
</evidence>
<keyword evidence="2" id="KW-1185">Reference proteome</keyword>
<comment type="caution">
    <text evidence="1">The sequence shown here is derived from an EMBL/GenBank/DDBJ whole genome shotgun (WGS) entry which is preliminary data.</text>
</comment>